<evidence type="ECO:0000313" key="2">
    <source>
        <dbReference type="Proteomes" id="UP001472677"/>
    </source>
</evidence>
<dbReference type="Proteomes" id="UP001472677">
    <property type="component" value="Unassembled WGS sequence"/>
</dbReference>
<comment type="caution">
    <text evidence="1">The sequence shown here is derived from an EMBL/GenBank/DDBJ whole genome shotgun (WGS) entry which is preliminary data.</text>
</comment>
<sequence>MGQGYSSSSIRHDGDLTLASPDECLALIFGKLGCHDRNNYSLVYMRWNHVDSKSRQRLVLVARTEISLRFPSLFARFSLVSVLSLKCSRKLVSVDDDALARIPTLLPSLKKLKLKGCVGVLLESSHLSASASLTPRALFYHSNIKKNSINPASMSNGTPTMAMVMLSSRGVRETGIRCCRAFNLLVLALLRYKWIMCKWGIQALLQSPAPVPPIARMTDCLPSPTPAENFTLMRGAGLAARRSGRRASCRLQPNVVAFKRLYSWECPSLSSHSMPLLQAALFRKNGSL</sequence>
<gene>
    <name evidence="1" type="ORF">V6N12_051815</name>
</gene>
<dbReference type="CDD" id="cd22159">
    <property type="entry name" value="F-box_AtTIR1-like"/>
    <property type="match status" value="1"/>
</dbReference>
<organism evidence="1 2">
    <name type="scientific">Hibiscus sabdariffa</name>
    <name type="common">roselle</name>
    <dbReference type="NCBI Taxonomy" id="183260"/>
    <lineage>
        <taxon>Eukaryota</taxon>
        <taxon>Viridiplantae</taxon>
        <taxon>Streptophyta</taxon>
        <taxon>Embryophyta</taxon>
        <taxon>Tracheophyta</taxon>
        <taxon>Spermatophyta</taxon>
        <taxon>Magnoliopsida</taxon>
        <taxon>eudicotyledons</taxon>
        <taxon>Gunneridae</taxon>
        <taxon>Pentapetalae</taxon>
        <taxon>rosids</taxon>
        <taxon>malvids</taxon>
        <taxon>Malvales</taxon>
        <taxon>Malvaceae</taxon>
        <taxon>Malvoideae</taxon>
        <taxon>Hibiscus</taxon>
    </lineage>
</organism>
<name>A0ABR2GGE5_9ROSI</name>
<dbReference type="Gene3D" id="1.20.1280.50">
    <property type="match status" value="1"/>
</dbReference>
<proteinExistence type="predicted"/>
<reference evidence="1 2" key="1">
    <citation type="journal article" date="2024" name="G3 (Bethesda)">
        <title>Genome assembly of Hibiscus sabdariffa L. provides insights into metabolisms of medicinal natural products.</title>
        <authorList>
            <person name="Kim T."/>
        </authorList>
    </citation>
    <scope>NUCLEOTIDE SEQUENCE [LARGE SCALE GENOMIC DNA]</scope>
    <source>
        <strain evidence="1">TK-2024</strain>
        <tissue evidence="1">Old leaves</tissue>
    </source>
</reference>
<dbReference type="EMBL" id="JBBPBM010000001">
    <property type="protein sequence ID" value="KAK8601993.1"/>
    <property type="molecule type" value="Genomic_DNA"/>
</dbReference>
<keyword evidence="2" id="KW-1185">Reference proteome</keyword>
<evidence type="ECO:0000313" key="1">
    <source>
        <dbReference type="EMBL" id="KAK8601993.1"/>
    </source>
</evidence>
<accession>A0ABR2GGE5</accession>
<protein>
    <submittedName>
        <fullName evidence="1">Uncharacterized protein</fullName>
    </submittedName>
</protein>